<gene>
    <name evidence="2" type="ORF">RFI_19928</name>
</gene>
<organism evidence="2 3">
    <name type="scientific">Reticulomyxa filosa</name>
    <dbReference type="NCBI Taxonomy" id="46433"/>
    <lineage>
        <taxon>Eukaryota</taxon>
        <taxon>Sar</taxon>
        <taxon>Rhizaria</taxon>
        <taxon>Retaria</taxon>
        <taxon>Foraminifera</taxon>
        <taxon>Monothalamids</taxon>
        <taxon>Reticulomyxidae</taxon>
        <taxon>Reticulomyxa</taxon>
    </lineage>
</organism>
<evidence type="ECO:0000256" key="1">
    <source>
        <dbReference type="SAM" id="Phobius"/>
    </source>
</evidence>
<evidence type="ECO:0000313" key="2">
    <source>
        <dbReference type="EMBL" id="ETO17394.1"/>
    </source>
</evidence>
<evidence type="ECO:0000313" key="3">
    <source>
        <dbReference type="Proteomes" id="UP000023152"/>
    </source>
</evidence>
<keyword evidence="1" id="KW-0472">Membrane</keyword>
<proteinExistence type="predicted"/>
<sequence>MNYPANHKPSILKKEKISLPPLFGQTCLKKNKNTFINNFSLFFIFGCLFIWLFVYVLICVIIYLFIFCVFSNVVTVSTFFHLFEFVILFVNCSFTFPFLFFYSNIFMIFFVRFVFLLTGFTTFEKRKTIKNLNVKKRKWKSVLNVSLLYPLVVGNKQFVPGLFVLFVCLFGLITRKYFCIL</sequence>
<accession>X6MUC3</accession>
<keyword evidence="3" id="KW-1185">Reference proteome</keyword>
<feature type="transmembrane region" description="Helical" evidence="1">
    <location>
        <begin position="143"/>
        <end position="173"/>
    </location>
</feature>
<dbReference type="AlphaFoldDB" id="X6MUC3"/>
<reference evidence="2 3" key="1">
    <citation type="journal article" date="2013" name="Curr. Biol.">
        <title>The Genome of the Foraminiferan Reticulomyxa filosa.</title>
        <authorList>
            <person name="Glockner G."/>
            <person name="Hulsmann N."/>
            <person name="Schleicher M."/>
            <person name="Noegel A.A."/>
            <person name="Eichinger L."/>
            <person name="Gallinger C."/>
            <person name="Pawlowski J."/>
            <person name="Sierra R."/>
            <person name="Euteneuer U."/>
            <person name="Pillet L."/>
            <person name="Moustafa A."/>
            <person name="Platzer M."/>
            <person name="Groth M."/>
            <person name="Szafranski K."/>
            <person name="Schliwa M."/>
        </authorList>
    </citation>
    <scope>NUCLEOTIDE SEQUENCE [LARGE SCALE GENOMIC DNA]</scope>
</reference>
<comment type="caution">
    <text evidence="2">The sequence shown here is derived from an EMBL/GenBank/DDBJ whole genome shotgun (WGS) entry which is preliminary data.</text>
</comment>
<keyword evidence="1" id="KW-1133">Transmembrane helix</keyword>
<keyword evidence="1" id="KW-0812">Transmembrane</keyword>
<protein>
    <submittedName>
        <fullName evidence="2">Uncharacterized protein</fullName>
    </submittedName>
</protein>
<feature type="transmembrane region" description="Helical" evidence="1">
    <location>
        <begin position="39"/>
        <end position="67"/>
    </location>
</feature>
<dbReference type="Proteomes" id="UP000023152">
    <property type="component" value="Unassembled WGS sequence"/>
</dbReference>
<feature type="transmembrane region" description="Helical" evidence="1">
    <location>
        <begin position="79"/>
        <end position="99"/>
    </location>
</feature>
<name>X6MUC3_RETFI</name>
<dbReference type="EMBL" id="ASPP01016742">
    <property type="protein sequence ID" value="ETO17394.1"/>
    <property type="molecule type" value="Genomic_DNA"/>
</dbReference>